<dbReference type="PANTHER" id="PTHR11956:SF11">
    <property type="entry name" value="ARGININE--TRNA LIGASE, MITOCHONDRIAL-RELATED"/>
    <property type="match status" value="1"/>
</dbReference>
<keyword evidence="1" id="KW-0067">ATP-binding</keyword>
<dbReference type="SUPFAM" id="SSF55190">
    <property type="entry name" value="Arginyl-tRNA synthetase (ArgRS), N-terminal 'additional' domain"/>
    <property type="match status" value="1"/>
</dbReference>
<dbReference type="GeneID" id="25976439"/>
<reference evidence="3 4" key="1">
    <citation type="journal article" date="2011" name="Proc. Natl. Acad. Sci. U.S.A.">
        <title>Genome and transcriptome analyses of the mountain pine beetle-fungal symbiont Grosmannia clavigera, a lodgepole pine pathogen.</title>
        <authorList>
            <person name="DiGuistini S."/>
            <person name="Wang Y."/>
            <person name="Liao N.Y."/>
            <person name="Taylor G."/>
            <person name="Tanguay P."/>
            <person name="Feau N."/>
            <person name="Henrissat B."/>
            <person name="Chan S.K."/>
            <person name="Hesse-Orce U."/>
            <person name="Alamouti S.M."/>
            <person name="Tsui C.K.M."/>
            <person name="Docking R.T."/>
            <person name="Levasseur A."/>
            <person name="Haridas S."/>
            <person name="Robertson G."/>
            <person name="Birol I."/>
            <person name="Holt R.A."/>
            <person name="Marra M.A."/>
            <person name="Hamelin R.C."/>
            <person name="Hirst M."/>
            <person name="Jones S.J.M."/>
            <person name="Bohlmann J."/>
            <person name="Breuil C."/>
        </authorList>
    </citation>
    <scope>NUCLEOTIDE SEQUENCE [LARGE SCALE GENOMIC DNA]</scope>
    <source>
        <strain evidence="4">kw1407 / UAMH 11150</strain>
    </source>
</reference>
<gene>
    <name evidence="3" type="ORF">CMQ_3349</name>
</gene>
<dbReference type="OrthoDB" id="68056at2759"/>
<keyword evidence="1" id="KW-0547">Nucleotide-binding</keyword>
<keyword evidence="4" id="KW-1185">Reference proteome</keyword>
<keyword evidence="1 3" id="KW-0030">Aminoacyl-tRNA synthetase</keyword>
<dbReference type="PANTHER" id="PTHR11956">
    <property type="entry name" value="ARGINYL-TRNA SYNTHETASE"/>
    <property type="match status" value="1"/>
</dbReference>
<evidence type="ECO:0000313" key="3">
    <source>
        <dbReference type="EMBL" id="EFX05280.1"/>
    </source>
</evidence>
<dbReference type="GO" id="GO:0032543">
    <property type="term" value="P:mitochondrial translation"/>
    <property type="evidence" value="ECO:0007669"/>
    <property type="project" value="TreeGrafter"/>
</dbReference>
<dbReference type="HOGENOM" id="CLU_976776_0_0_1"/>
<dbReference type="InParanoid" id="F0X879"/>
<name>F0X879_GROCL</name>
<organism evidence="4">
    <name type="scientific">Grosmannia clavigera (strain kw1407 / UAMH 11150)</name>
    <name type="common">Blue stain fungus</name>
    <name type="synonym">Graphiocladiella clavigera</name>
    <dbReference type="NCBI Taxonomy" id="655863"/>
    <lineage>
        <taxon>Eukaryota</taxon>
        <taxon>Fungi</taxon>
        <taxon>Dikarya</taxon>
        <taxon>Ascomycota</taxon>
        <taxon>Pezizomycotina</taxon>
        <taxon>Sordariomycetes</taxon>
        <taxon>Sordariomycetidae</taxon>
        <taxon>Ophiostomatales</taxon>
        <taxon>Ophiostomataceae</taxon>
        <taxon>Leptographium</taxon>
    </lineage>
</organism>
<dbReference type="InterPro" id="IPR001278">
    <property type="entry name" value="Arg-tRNA-ligase"/>
</dbReference>
<dbReference type="eggNOG" id="KOG1195">
    <property type="taxonomic scope" value="Eukaryota"/>
</dbReference>
<dbReference type="AlphaFoldDB" id="F0X879"/>
<keyword evidence="1" id="KW-0648">Protein biosynthesis</keyword>
<dbReference type="RefSeq" id="XP_014174762.1">
    <property type="nucleotide sequence ID" value="XM_014319287.1"/>
</dbReference>
<dbReference type="Gene3D" id="3.40.50.620">
    <property type="entry name" value="HUPs"/>
    <property type="match status" value="1"/>
</dbReference>
<dbReference type="InterPro" id="IPR014729">
    <property type="entry name" value="Rossmann-like_a/b/a_fold"/>
</dbReference>
<evidence type="ECO:0000259" key="2">
    <source>
        <dbReference type="Pfam" id="PF00750"/>
    </source>
</evidence>
<dbReference type="InterPro" id="IPR036695">
    <property type="entry name" value="Arg-tRNA-synth_N_sf"/>
</dbReference>
<dbReference type="PRINTS" id="PR01038">
    <property type="entry name" value="TRNASYNTHARG"/>
</dbReference>
<dbReference type="STRING" id="655863.F0X879"/>
<comment type="similarity">
    <text evidence="1">Belongs to the class-I aminoacyl-tRNA synthetase family.</text>
</comment>
<feature type="domain" description="Arginyl-tRNA synthetase catalytic core" evidence="2">
    <location>
        <begin position="150"/>
        <end position="264"/>
    </location>
</feature>
<dbReference type="InterPro" id="IPR035684">
    <property type="entry name" value="ArgRS_core"/>
</dbReference>
<accession>F0X879</accession>
<protein>
    <submittedName>
        <fullName evidence="3">Arginyl-tRNA synthetase</fullName>
    </submittedName>
</protein>
<dbReference type="Pfam" id="PF00750">
    <property type="entry name" value="tRNA-synt_1d"/>
    <property type="match status" value="1"/>
</dbReference>
<dbReference type="Proteomes" id="UP000007796">
    <property type="component" value="Unassembled WGS sequence"/>
</dbReference>
<sequence>MATVAGLEALLVNLGLEMPVPRFPAADVLAKPIDVFRGYLATLLGSILTLDASAIYAAIASTSDISLGDLDVIIPRLRLSIEDVQREFNLHRPVSPLFQRIFVEGVHIRCFFSLRTLPGFLLPYIRNRGALYGQETQLGLRDVTAPEKGYNKVVVEFSSPNVPSEFSDMYLRSTILGSFISNLYESMGCEVVRLNYLGDWGKQIGLLAVGWQRYGKEDALAEDPVGHLLDIKAHIEEDFRPEIKAIKDAKEANQDAQALEGQGIFEERDAYFKKMEDGDADAVAL</sequence>
<dbReference type="GO" id="GO:0004814">
    <property type="term" value="F:arginine-tRNA ligase activity"/>
    <property type="evidence" value="ECO:0007669"/>
    <property type="project" value="InterPro"/>
</dbReference>
<dbReference type="EMBL" id="GL629735">
    <property type="protein sequence ID" value="EFX05280.1"/>
    <property type="molecule type" value="Genomic_DNA"/>
</dbReference>
<dbReference type="GO" id="GO:0005524">
    <property type="term" value="F:ATP binding"/>
    <property type="evidence" value="ECO:0007669"/>
    <property type="project" value="UniProtKB-KW"/>
</dbReference>
<evidence type="ECO:0000313" key="4">
    <source>
        <dbReference type="Proteomes" id="UP000007796"/>
    </source>
</evidence>
<dbReference type="SUPFAM" id="SSF52374">
    <property type="entry name" value="Nucleotidylyl transferase"/>
    <property type="match status" value="1"/>
</dbReference>
<dbReference type="Gene3D" id="3.30.1360.70">
    <property type="entry name" value="Arginyl tRNA synthetase N-terminal domain"/>
    <property type="match status" value="1"/>
</dbReference>
<keyword evidence="1" id="KW-0436">Ligase</keyword>
<evidence type="ECO:0000256" key="1">
    <source>
        <dbReference type="RuleBase" id="RU363038"/>
    </source>
</evidence>
<dbReference type="GO" id="GO:0006420">
    <property type="term" value="P:arginyl-tRNA aminoacylation"/>
    <property type="evidence" value="ECO:0007669"/>
    <property type="project" value="InterPro"/>
</dbReference>
<proteinExistence type="inferred from homology"/>
<dbReference type="GO" id="GO:0005739">
    <property type="term" value="C:mitochondrion"/>
    <property type="evidence" value="ECO:0007669"/>
    <property type="project" value="TreeGrafter"/>
</dbReference>